<accession>A0A1J1IGP8</accession>
<evidence type="ECO:0000313" key="3">
    <source>
        <dbReference type="Proteomes" id="UP000183832"/>
    </source>
</evidence>
<evidence type="ECO:0000313" key="2">
    <source>
        <dbReference type="EMBL" id="CRK99387.1"/>
    </source>
</evidence>
<feature type="compositionally biased region" description="Low complexity" evidence="1">
    <location>
        <begin position="249"/>
        <end position="260"/>
    </location>
</feature>
<dbReference type="Proteomes" id="UP000183832">
    <property type="component" value="Unassembled WGS sequence"/>
</dbReference>
<gene>
    <name evidence="2" type="ORF">CLUMA_CG012638</name>
</gene>
<proteinExistence type="predicted"/>
<dbReference type="EMBL" id="CVRI01000050">
    <property type="protein sequence ID" value="CRK99387.1"/>
    <property type="molecule type" value="Genomic_DNA"/>
</dbReference>
<feature type="compositionally biased region" description="Basic residues" evidence="1">
    <location>
        <begin position="221"/>
        <end position="235"/>
    </location>
</feature>
<feature type="compositionally biased region" description="Low complexity" evidence="1">
    <location>
        <begin position="60"/>
        <end position="71"/>
    </location>
</feature>
<dbReference type="AlphaFoldDB" id="A0A1J1IGP8"/>
<name>A0A1J1IGP8_9DIPT</name>
<feature type="region of interest" description="Disordered" evidence="1">
    <location>
        <begin position="174"/>
        <end position="205"/>
    </location>
</feature>
<reference evidence="2 3" key="1">
    <citation type="submission" date="2015-04" db="EMBL/GenBank/DDBJ databases">
        <authorList>
            <person name="Syromyatnikov M.Y."/>
            <person name="Popov V.N."/>
        </authorList>
    </citation>
    <scope>NUCLEOTIDE SEQUENCE [LARGE SCALE GENOMIC DNA]</scope>
</reference>
<keyword evidence="3" id="KW-1185">Reference proteome</keyword>
<evidence type="ECO:0000256" key="1">
    <source>
        <dbReference type="SAM" id="MobiDB-lite"/>
    </source>
</evidence>
<sequence>MLVAPIFHNNYLSTKQSESQNNDAVSTSVQATDSSSSKYNNIFKTAFTRGITFLSKIANSSASNTPTTSTSVGSKPTEYESNQDSNSSSDTSSNCSSPDSLKTEMIFFKPITREPKTPSSFKSVLLRVPSIRSTSSTDCHISSPCPSPFFIPIIPRRQSAFSLVGNVEDEFKEKQKIIKPKPTKRKSIKTSPSKHGPSSKRPKRDILTLNKLALHEQVPKKTVKTTHERKTRSMNKCKESSTENNCHQTIILPLKKTLPKPSKPSHNTPIKKMKEEVVTKSTRVTRSQNMKQ</sequence>
<feature type="compositionally biased region" description="Basic residues" evidence="1">
    <location>
        <begin position="177"/>
        <end position="188"/>
    </location>
</feature>
<feature type="compositionally biased region" description="Polar residues" evidence="1">
    <location>
        <begin position="279"/>
        <end position="292"/>
    </location>
</feature>
<feature type="region of interest" description="Disordered" evidence="1">
    <location>
        <begin position="220"/>
        <end position="292"/>
    </location>
</feature>
<protein>
    <submittedName>
        <fullName evidence="2">CLUMA_CG012638, isoform A</fullName>
    </submittedName>
</protein>
<feature type="compositionally biased region" description="Low complexity" evidence="1">
    <location>
        <begin position="82"/>
        <end position="98"/>
    </location>
</feature>
<feature type="region of interest" description="Disordered" evidence="1">
    <location>
        <begin position="60"/>
        <end position="98"/>
    </location>
</feature>
<organism evidence="2 3">
    <name type="scientific">Clunio marinus</name>
    <dbReference type="NCBI Taxonomy" id="568069"/>
    <lineage>
        <taxon>Eukaryota</taxon>
        <taxon>Metazoa</taxon>
        <taxon>Ecdysozoa</taxon>
        <taxon>Arthropoda</taxon>
        <taxon>Hexapoda</taxon>
        <taxon>Insecta</taxon>
        <taxon>Pterygota</taxon>
        <taxon>Neoptera</taxon>
        <taxon>Endopterygota</taxon>
        <taxon>Diptera</taxon>
        <taxon>Nematocera</taxon>
        <taxon>Chironomoidea</taxon>
        <taxon>Chironomidae</taxon>
        <taxon>Clunio</taxon>
    </lineage>
</organism>